<dbReference type="AlphaFoldDB" id="A0A839EU19"/>
<reference evidence="1 2" key="1">
    <citation type="submission" date="2020-07" db="EMBL/GenBank/DDBJ databases">
        <title>Genomic Encyclopedia of Type Strains, Phase IV (KMG-V): Genome sequencing to study the core and pangenomes of soil and plant-associated prokaryotes.</title>
        <authorList>
            <person name="Whitman W."/>
        </authorList>
    </citation>
    <scope>NUCLEOTIDE SEQUENCE [LARGE SCALE GENOMIC DNA]</scope>
    <source>
        <strain evidence="1 2">AN3</strain>
    </source>
</reference>
<protein>
    <submittedName>
        <fullName evidence="1">Uncharacterized protein</fullName>
    </submittedName>
</protein>
<comment type="caution">
    <text evidence="1">The sequence shown here is derived from an EMBL/GenBank/DDBJ whole genome shotgun (WGS) entry which is preliminary data.</text>
</comment>
<proteinExistence type="predicted"/>
<keyword evidence="2" id="KW-1185">Reference proteome</keyword>
<name>A0A839EU19_9HYPH</name>
<sequence length="54" mass="6052">MMCLIDASDKIANPPAAMGFAQGQPWLRADTRKRAVARSWLYLSSRLFIDRAPS</sequence>
<dbReference type="Proteomes" id="UP000549052">
    <property type="component" value="Unassembled WGS sequence"/>
</dbReference>
<organism evidence="1 2">
    <name type="scientific">Phyllobacterium myrsinacearum</name>
    <dbReference type="NCBI Taxonomy" id="28101"/>
    <lineage>
        <taxon>Bacteria</taxon>
        <taxon>Pseudomonadati</taxon>
        <taxon>Pseudomonadota</taxon>
        <taxon>Alphaproteobacteria</taxon>
        <taxon>Hyphomicrobiales</taxon>
        <taxon>Phyllobacteriaceae</taxon>
        <taxon>Phyllobacterium</taxon>
    </lineage>
</organism>
<accession>A0A839EU19</accession>
<gene>
    <name evidence="1" type="ORF">FHW16_005423</name>
</gene>
<evidence type="ECO:0000313" key="2">
    <source>
        <dbReference type="Proteomes" id="UP000549052"/>
    </source>
</evidence>
<evidence type="ECO:0000313" key="1">
    <source>
        <dbReference type="EMBL" id="MBA8881678.1"/>
    </source>
</evidence>
<dbReference type="EMBL" id="JACGXN010000016">
    <property type="protein sequence ID" value="MBA8881678.1"/>
    <property type="molecule type" value="Genomic_DNA"/>
</dbReference>